<evidence type="ECO:0000256" key="6">
    <source>
        <dbReference type="SAM" id="Phobius"/>
    </source>
</evidence>
<feature type="transmembrane region" description="Helical" evidence="6">
    <location>
        <begin position="385"/>
        <end position="403"/>
    </location>
</feature>
<feature type="transmembrane region" description="Helical" evidence="6">
    <location>
        <begin position="357"/>
        <end position="379"/>
    </location>
</feature>
<dbReference type="Pfam" id="PF07690">
    <property type="entry name" value="MFS_1"/>
    <property type="match status" value="1"/>
</dbReference>
<dbReference type="EMBL" id="SDGV01000015">
    <property type="protein sequence ID" value="THB61166.1"/>
    <property type="molecule type" value="Genomic_DNA"/>
</dbReference>
<keyword evidence="9" id="KW-1185">Reference proteome</keyword>
<organism evidence="8 9">
    <name type="scientific">Vagococcus silagei</name>
    <dbReference type="NCBI Taxonomy" id="2508885"/>
    <lineage>
        <taxon>Bacteria</taxon>
        <taxon>Bacillati</taxon>
        <taxon>Bacillota</taxon>
        <taxon>Bacilli</taxon>
        <taxon>Lactobacillales</taxon>
        <taxon>Enterococcaceae</taxon>
        <taxon>Vagococcus</taxon>
    </lineage>
</organism>
<evidence type="ECO:0000256" key="4">
    <source>
        <dbReference type="ARBA" id="ARBA00022989"/>
    </source>
</evidence>
<comment type="caution">
    <text evidence="8">The sequence shown here is derived from an EMBL/GenBank/DDBJ whole genome shotgun (WGS) entry which is preliminary data.</text>
</comment>
<feature type="transmembrane region" description="Helical" evidence="6">
    <location>
        <begin position="266"/>
        <end position="287"/>
    </location>
</feature>
<feature type="transmembrane region" description="Helical" evidence="6">
    <location>
        <begin position="142"/>
        <end position="162"/>
    </location>
</feature>
<keyword evidence="3 6" id="KW-0812">Transmembrane</keyword>
<dbReference type="PANTHER" id="PTHR23528">
    <property type="match status" value="1"/>
</dbReference>
<evidence type="ECO:0000256" key="3">
    <source>
        <dbReference type="ARBA" id="ARBA00022692"/>
    </source>
</evidence>
<evidence type="ECO:0000256" key="1">
    <source>
        <dbReference type="ARBA" id="ARBA00004651"/>
    </source>
</evidence>
<feature type="transmembrane region" description="Helical" evidence="6">
    <location>
        <begin position="77"/>
        <end position="97"/>
    </location>
</feature>
<dbReference type="SUPFAM" id="SSF103473">
    <property type="entry name" value="MFS general substrate transporter"/>
    <property type="match status" value="1"/>
</dbReference>
<dbReference type="Proteomes" id="UP000310506">
    <property type="component" value="Unassembled WGS sequence"/>
</dbReference>
<protein>
    <submittedName>
        <fullName evidence="8">MFS transporter</fullName>
    </submittedName>
</protein>
<feature type="transmembrane region" description="Helical" evidence="6">
    <location>
        <begin position="294"/>
        <end position="313"/>
    </location>
</feature>
<proteinExistence type="predicted"/>
<keyword evidence="2" id="KW-0813">Transport</keyword>
<feature type="transmembrane region" description="Helical" evidence="6">
    <location>
        <begin position="229"/>
        <end position="246"/>
    </location>
</feature>
<feature type="transmembrane region" description="Helical" evidence="6">
    <location>
        <begin position="45"/>
        <end position="65"/>
    </location>
</feature>
<name>A0A4S3B6I3_9ENTE</name>
<accession>A0A4S3B6I3</accession>
<feature type="transmembrane region" description="Helical" evidence="6">
    <location>
        <begin position="168"/>
        <end position="191"/>
    </location>
</feature>
<evidence type="ECO:0000313" key="9">
    <source>
        <dbReference type="Proteomes" id="UP000310506"/>
    </source>
</evidence>
<dbReference type="InterPro" id="IPR036259">
    <property type="entry name" value="MFS_trans_sf"/>
</dbReference>
<feature type="domain" description="Major facilitator superfamily (MFS) profile" evidence="7">
    <location>
        <begin position="171"/>
        <end position="413"/>
    </location>
</feature>
<sequence length="413" mass="45900">MKLDKKKTILVGIAFLTISAFWQLYDFVVPLMLRQEFGISDTISGIVMSLDNVLALFLLPFFGALSDRSLSRFGKRMPYIFVGTLFVSVGMFLLPLAAKIKNLPLLVVSLGIVLIFMSVYRSPSVALMPDITIKPLRSEGNAVINLMGAIGGVFTLVGLSLFDPLKVGYYPIFILVAGLMLLGLAIMIVTVKENQWAQQMLDDMRHFNIVEIEDDPNTNSLPKEVKRSLWFILASISFWYMGYNAVTTAFSRYATLQIGLTGREASFVLLFANVGAIVSFIPIGIFSSKFGRKFTIRAGVCLLGLVFLTATFYHQFSPLIYLNFVLAGVAWAAINVNSLPMVLEMADSNEVGKFTGLYYTFSMAAQIVTPIFSGLLFDVFSYRVLFPYATFFVVLSFITMSQVKHGDVVLEKE</sequence>
<comment type="subcellular location">
    <subcellularLocation>
        <location evidence="1">Cell membrane</location>
        <topology evidence="1">Multi-pass membrane protein</topology>
    </subcellularLocation>
</comment>
<reference evidence="8 9" key="1">
    <citation type="submission" date="2019-01" db="EMBL/GenBank/DDBJ databases">
        <title>Vagococcus silagei sp. nov. isolated from brewer's grain.</title>
        <authorList>
            <person name="Guu J.-R."/>
        </authorList>
    </citation>
    <scope>NUCLEOTIDE SEQUENCE [LARGE SCALE GENOMIC DNA]</scope>
    <source>
        <strain evidence="8 9">2B-2</strain>
    </source>
</reference>
<gene>
    <name evidence="8" type="ORF">ESZ54_06500</name>
</gene>
<dbReference type="PANTHER" id="PTHR23528:SF1">
    <property type="entry name" value="MAJOR FACILITATOR SUPERFAMILY (MFS) PROFILE DOMAIN-CONTAINING PROTEIN"/>
    <property type="match status" value="1"/>
</dbReference>
<dbReference type="AlphaFoldDB" id="A0A4S3B6I3"/>
<dbReference type="InterPro" id="IPR011701">
    <property type="entry name" value="MFS"/>
</dbReference>
<dbReference type="PROSITE" id="PS50850">
    <property type="entry name" value="MFS"/>
    <property type="match status" value="1"/>
</dbReference>
<dbReference type="GO" id="GO:0005886">
    <property type="term" value="C:plasma membrane"/>
    <property type="evidence" value="ECO:0007669"/>
    <property type="project" value="UniProtKB-SubCell"/>
</dbReference>
<dbReference type="OrthoDB" id="7584869at2"/>
<evidence type="ECO:0000313" key="8">
    <source>
        <dbReference type="EMBL" id="THB61166.1"/>
    </source>
</evidence>
<feature type="transmembrane region" description="Helical" evidence="6">
    <location>
        <begin position="103"/>
        <end position="121"/>
    </location>
</feature>
<dbReference type="InterPro" id="IPR020846">
    <property type="entry name" value="MFS_dom"/>
</dbReference>
<dbReference type="Gene3D" id="1.20.1250.20">
    <property type="entry name" value="MFS general substrate transporter like domains"/>
    <property type="match status" value="1"/>
</dbReference>
<keyword evidence="4 6" id="KW-1133">Transmembrane helix</keyword>
<feature type="transmembrane region" description="Helical" evidence="6">
    <location>
        <begin position="7"/>
        <end position="25"/>
    </location>
</feature>
<keyword evidence="5 6" id="KW-0472">Membrane</keyword>
<dbReference type="GO" id="GO:0022857">
    <property type="term" value="F:transmembrane transporter activity"/>
    <property type="evidence" value="ECO:0007669"/>
    <property type="project" value="InterPro"/>
</dbReference>
<evidence type="ECO:0000256" key="5">
    <source>
        <dbReference type="ARBA" id="ARBA00023136"/>
    </source>
</evidence>
<dbReference type="RefSeq" id="WP_136136860.1">
    <property type="nucleotide sequence ID" value="NZ_SDGV01000015.1"/>
</dbReference>
<evidence type="ECO:0000256" key="2">
    <source>
        <dbReference type="ARBA" id="ARBA00022448"/>
    </source>
</evidence>
<evidence type="ECO:0000259" key="7">
    <source>
        <dbReference type="PROSITE" id="PS50850"/>
    </source>
</evidence>